<name>A0ABV0N696_9TELE</name>
<gene>
    <name evidence="1" type="ORF">GOODEAATRI_033499</name>
</gene>
<evidence type="ECO:0000313" key="2">
    <source>
        <dbReference type="Proteomes" id="UP001476798"/>
    </source>
</evidence>
<dbReference type="Proteomes" id="UP001476798">
    <property type="component" value="Unassembled WGS sequence"/>
</dbReference>
<sequence>MSPSHPINNSLVSSRSDGFRNPSFCPVPNRCHRHIADSFSITINHQRARVRRHTPFILKRVIPEREKVHWHNQVAVHNLPLPCGSILQLKCVTRVILVNNCIDNTLAAICKFSFATPLFVGQKDAVTNLQRGSPNFPVVEICVALQLSTCRLLCNVHSLLEVFPSCQNISIIIRDVMMVNDRAKDYINWESRHPAKHQQKWRIASRLVHSAVVCKREGFQCIRPPLLSSWG</sequence>
<evidence type="ECO:0000313" key="1">
    <source>
        <dbReference type="EMBL" id="MEQ2166922.1"/>
    </source>
</evidence>
<proteinExistence type="predicted"/>
<accession>A0ABV0N696</accession>
<keyword evidence="2" id="KW-1185">Reference proteome</keyword>
<dbReference type="EMBL" id="JAHRIO010027015">
    <property type="protein sequence ID" value="MEQ2166922.1"/>
    <property type="molecule type" value="Genomic_DNA"/>
</dbReference>
<comment type="caution">
    <text evidence="1">The sequence shown here is derived from an EMBL/GenBank/DDBJ whole genome shotgun (WGS) entry which is preliminary data.</text>
</comment>
<reference evidence="1 2" key="1">
    <citation type="submission" date="2021-06" db="EMBL/GenBank/DDBJ databases">
        <authorList>
            <person name="Palmer J.M."/>
        </authorList>
    </citation>
    <scope>NUCLEOTIDE SEQUENCE [LARGE SCALE GENOMIC DNA]</scope>
    <source>
        <strain evidence="1 2">GA_2019</strain>
        <tissue evidence="1">Muscle</tissue>
    </source>
</reference>
<organism evidence="1 2">
    <name type="scientific">Goodea atripinnis</name>
    <dbReference type="NCBI Taxonomy" id="208336"/>
    <lineage>
        <taxon>Eukaryota</taxon>
        <taxon>Metazoa</taxon>
        <taxon>Chordata</taxon>
        <taxon>Craniata</taxon>
        <taxon>Vertebrata</taxon>
        <taxon>Euteleostomi</taxon>
        <taxon>Actinopterygii</taxon>
        <taxon>Neopterygii</taxon>
        <taxon>Teleostei</taxon>
        <taxon>Neoteleostei</taxon>
        <taxon>Acanthomorphata</taxon>
        <taxon>Ovalentaria</taxon>
        <taxon>Atherinomorphae</taxon>
        <taxon>Cyprinodontiformes</taxon>
        <taxon>Goodeidae</taxon>
        <taxon>Goodea</taxon>
    </lineage>
</organism>
<protein>
    <submittedName>
        <fullName evidence="1">Uncharacterized protein</fullName>
    </submittedName>
</protein>